<dbReference type="OrthoDB" id="78480at2157"/>
<dbReference type="EMBL" id="CP001719">
    <property type="protein sequence ID" value="ADC47004.1"/>
    <property type="molecule type" value="Genomic_DNA"/>
</dbReference>
<accession>D3E393</accession>
<name>D3E393_METRM</name>
<dbReference type="AlphaFoldDB" id="D3E393"/>
<dbReference type="STRING" id="634498.mru_1154"/>
<dbReference type="Gene3D" id="1.20.120.330">
    <property type="entry name" value="Nucleotidyltransferases domain 2"/>
    <property type="match status" value="1"/>
</dbReference>
<evidence type="ECO:0000313" key="2">
    <source>
        <dbReference type="Proteomes" id="UP000008680"/>
    </source>
</evidence>
<dbReference type="RefSeq" id="WP_012955954.1">
    <property type="nucleotide sequence ID" value="NC_013790.1"/>
</dbReference>
<dbReference type="PATRIC" id="fig|634498.28.peg.1155"/>
<dbReference type="Proteomes" id="UP000008680">
    <property type="component" value="Chromosome"/>
</dbReference>
<organism evidence="1 2">
    <name type="scientific">Methanobrevibacter ruminantium (strain ATCC 35063 / DSM 1093 / JCM 13430 / OCM 146 / M1)</name>
    <name type="common">Methanobacterium ruminantium</name>
    <dbReference type="NCBI Taxonomy" id="634498"/>
    <lineage>
        <taxon>Archaea</taxon>
        <taxon>Methanobacteriati</taxon>
        <taxon>Methanobacteriota</taxon>
        <taxon>Methanomada group</taxon>
        <taxon>Methanobacteria</taxon>
        <taxon>Methanobacteriales</taxon>
        <taxon>Methanobacteriaceae</taxon>
        <taxon>Methanobrevibacter</taxon>
    </lineage>
</organism>
<dbReference type="GeneID" id="8770805"/>
<dbReference type="HOGENOM" id="CLU_2067855_0_0_2"/>
<reference evidence="1 2" key="1">
    <citation type="journal article" date="2010" name="PLoS ONE">
        <title>The genome sequence of the rumen methanogen Methanobrevibacter ruminantium reveals new possibilities for controlling ruminant methane emissions.</title>
        <authorList>
            <person name="Leahy S.C."/>
            <person name="Kelly W.J."/>
            <person name="Altermann E."/>
            <person name="Ronimus R.S."/>
            <person name="Yeoman C.J."/>
            <person name="Pacheco D.M."/>
            <person name="Li D."/>
            <person name="Kong Z."/>
            <person name="McTavish S."/>
            <person name="Sang C."/>
            <person name="Lambie S.C."/>
            <person name="Janssen P.H."/>
            <person name="Dey D."/>
            <person name="Attwood G.T."/>
        </authorList>
    </citation>
    <scope>NUCLEOTIDE SEQUENCE [LARGE SCALE GENOMIC DNA]</scope>
    <source>
        <strain evidence="2">ATCC 35063 / DSM 1093 / JCM 13430 / OCM 146 / M1</strain>
    </source>
</reference>
<sequence>MSFDWERFIDVAEHLRNYSNREEYQRTAVGRYYYTCFLIARDIYYDMAKVPEGTFVSHESVITFFEKSKKDIEKDLGTKLRNLRRRRNNADYDKEFRFADLNDIKKRYKDIITLLDKLK</sequence>
<protein>
    <recommendedName>
        <fullName evidence="3">HEPN domain-containing protein</fullName>
    </recommendedName>
</protein>
<dbReference type="eggNOG" id="arCOG06576">
    <property type="taxonomic scope" value="Archaea"/>
</dbReference>
<gene>
    <name evidence="1" type="ordered locus">mru_1154</name>
</gene>
<evidence type="ECO:0008006" key="3">
    <source>
        <dbReference type="Google" id="ProtNLM"/>
    </source>
</evidence>
<keyword evidence="2" id="KW-1185">Reference proteome</keyword>
<dbReference type="KEGG" id="mru:mru_1154"/>
<proteinExistence type="predicted"/>
<evidence type="ECO:0000313" key="1">
    <source>
        <dbReference type="EMBL" id="ADC47004.1"/>
    </source>
</evidence>